<evidence type="ECO:0000313" key="3">
    <source>
        <dbReference type="Proteomes" id="UP000823736"/>
    </source>
</evidence>
<keyword evidence="1" id="KW-0812">Transmembrane</keyword>
<sequence length="162" mass="17266">MGGEILAERGFEQDSMPTAMAGVVILKLAFGAFGGGVLSYLSEGARIPALAITGVVVVAMTALIGGYVYLRSGTQFDHYSRWATYAFLAGLGALLLASFVPVVGIAAFALIFTGFLLRLGYEMWQVRESRGRPAMQSVGLYVAVAGVFVHVLQIVIRMVAER</sequence>
<dbReference type="RefSeq" id="WP_209490119.1">
    <property type="nucleotide sequence ID" value="NZ_JAGGLC010000001.1"/>
</dbReference>
<dbReference type="AlphaFoldDB" id="A0A8T4GSK8"/>
<comment type="caution">
    <text evidence="2">The sequence shown here is derived from an EMBL/GenBank/DDBJ whole genome shotgun (WGS) entry which is preliminary data.</text>
</comment>
<accession>A0A8T4GSK8</accession>
<feature type="transmembrane region" description="Helical" evidence="1">
    <location>
        <begin position="138"/>
        <end position="160"/>
    </location>
</feature>
<evidence type="ECO:0000313" key="2">
    <source>
        <dbReference type="EMBL" id="MBP1986017.1"/>
    </source>
</evidence>
<feature type="transmembrane region" description="Helical" evidence="1">
    <location>
        <begin position="85"/>
        <end position="117"/>
    </location>
</feature>
<keyword evidence="3" id="KW-1185">Reference proteome</keyword>
<organism evidence="2 3">
    <name type="scientific">Halolamina salifodinae</name>
    <dbReference type="NCBI Taxonomy" id="1202767"/>
    <lineage>
        <taxon>Archaea</taxon>
        <taxon>Methanobacteriati</taxon>
        <taxon>Methanobacteriota</taxon>
        <taxon>Stenosarchaea group</taxon>
        <taxon>Halobacteria</taxon>
        <taxon>Halobacteriales</taxon>
        <taxon>Haloferacaceae</taxon>
    </lineage>
</organism>
<proteinExistence type="predicted"/>
<dbReference type="EMBL" id="JAGGLC010000001">
    <property type="protein sequence ID" value="MBP1986017.1"/>
    <property type="molecule type" value="Genomic_DNA"/>
</dbReference>
<dbReference type="Proteomes" id="UP000823736">
    <property type="component" value="Unassembled WGS sequence"/>
</dbReference>
<name>A0A8T4GSK8_9EURY</name>
<keyword evidence="1" id="KW-0472">Membrane</keyword>
<feature type="transmembrane region" description="Helical" evidence="1">
    <location>
        <begin position="48"/>
        <end position="70"/>
    </location>
</feature>
<protein>
    <submittedName>
        <fullName evidence="2">FtsH-binding integral membrane protein</fullName>
    </submittedName>
</protein>
<reference evidence="2" key="1">
    <citation type="submission" date="2021-03" db="EMBL/GenBank/DDBJ databases">
        <title>Genomic Encyclopedia of Type Strains, Phase IV (KMG-IV): sequencing the most valuable type-strain genomes for metagenomic binning, comparative biology and taxonomic classification.</title>
        <authorList>
            <person name="Goeker M."/>
        </authorList>
    </citation>
    <scope>NUCLEOTIDE SEQUENCE</scope>
    <source>
        <strain evidence="2">DSM 26232</strain>
    </source>
</reference>
<gene>
    <name evidence="2" type="ORF">J2753_000490</name>
</gene>
<keyword evidence="1" id="KW-1133">Transmembrane helix</keyword>
<evidence type="ECO:0000256" key="1">
    <source>
        <dbReference type="SAM" id="Phobius"/>
    </source>
</evidence>
<feature type="transmembrane region" description="Helical" evidence="1">
    <location>
        <begin position="20"/>
        <end position="41"/>
    </location>
</feature>
<dbReference type="OrthoDB" id="201179at2157"/>